<reference evidence="2" key="1">
    <citation type="submission" date="2014-09" db="EMBL/GenBank/DDBJ databases">
        <authorList>
            <person name="Magalhaes I.L.F."/>
            <person name="Oliveira U."/>
            <person name="Santos F.R."/>
            <person name="Vidigal T.H.D.A."/>
            <person name="Brescovit A.D."/>
            <person name="Santos A.J."/>
        </authorList>
    </citation>
    <scope>NUCLEOTIDE SEQUENCE</scope>
    <source>
        <tissue evidence="2">Shoot tissue taken approximately 20 cm above the soil surface</tissue>
    </source>
</reference>
<reference evidence="2" key="2">
    <citation type="journal article" date="2015" name="Data Brief">
        <title>Shoot transcriptome of the giant reed, Arundo donax.</title>
        <authorList>
            <person name="Barrero R.A."/>
            <person name="Guerrero F.D."/>
            <person name="Moolhuijzen P."/>
            <person name="Goolsby J.A."/>
            <person name="Tidwell J."/>
            <person name="Bellgard S.E."/>
            <person name="Bellgard M.I."/>
        </authorList>
    </citation>
    <scope>NUCLEOTIDE SEQUENCE</scope>
    <source>
        <tissue evidence="2">Shoot tissue taken approximately 20 cm above the soil surface</tissue>
    </source>
</reference>
<evidence type="ECO:0000256" key="1">
    <source>
        <dbReference type="SAM" id="MobiDB-lite"/>
    </source>
</evidence>
<accession>A0A0A9FWR0</accession>
<feature type="compositionally biased region" description="Basic and acidic residues" evidence="1">
    <location>
        <begin position="1"/>
        <end position="19"/>
    </location>
</feature>
<evidence type="ECO:0000313" key="2">
    <source>
        <dbReference type="EMBL" id="JAE16697.1"/>
    </source>
</evidence>
<organism evidence="2">
    <name type="scientific">Arundo donax</name>
    <name type="common">Giant reed</name>
    <name type="synonym">Donax arundinaceus</name>
    <dbReference type="NCBI Taxonomy" id="35708"/>
    <lineage>
        <taxon>Eukaryota</taxon>
        <taxon>Viridiplantae</taxon>
        <taxon>Streptophyta</taxon>
        <taxon>Embryophyta</taxon>
        <taxon>Tracheophyta</taxon>
        <taxon>Spermatophyta</taxon>
        <taxon>Magnoliopsida</taxon>
        <taxon>Liliopsida</taxon>
        <taxon>Poales</taxon>
        <taxon>Poaceae</taxon>
        <taxon>PACMAD clade</taxon>
        <taxon>Arundinoideae</taxon>
        <taxon>Arundineae</taxon>
        <taxon>Arundo</taxon>
    </lineage>
</organism>
<feature type="region of interest" description="Disordered" evidence="1">
    <location>
        <begin position="1"/>
        <end position="26"/>
    </location>
</feature>
<name>A0A0A9FWR0_ARUDO</name>
<sequence length="104" mass="10695">MRLHHGDEVVVGDVQRDAGGRGAGPLDLAEAADKELVVRPAHAVHPEPPGDGVGTRCTSALNAHDASTAATAAATIHARPMASLLSAGSAQLDSETPRRELQFD</sequence>
<dbReference type="AlphaFoldDB" id="A0A0A9FWR0"/>
<protein>
    <submittedName>
        <fullName evidence="2">Uncharacterized protein</fullName>
    </submittedName>
</protein>
<proteinExistence type="predicted"/>
<dbReference type="EMBL" id="GBRH01181199">
    <property type="protein sequence ID" value="JAE16697.1"/>
    <property type="molecule type" value="Transcribed_RNA"/>
</dbReference>